<sequence length="156" mass="16112">MRDIALLLALLPVGAAPLHAQTPPPVGATLMAPGLPVADLDKALRFYQVALGLVPATTLQHGPVTEVMLCADGKGGRLTLILLYDKAQKQKAPPADSGIAKIVLRVPDLSGVASRMQAAGYPVGTIRASGKGPAILMIHDPDGHELELVGNPPNPT</sequence>
<dbReference type="Gene3D" id="3.10.180.10">
    <property type="entry name" value="2,3-Dihydroxybiphenyl 1,2-Dioxygenase, domain 1"/>
    <property type="match status" value="1"/>
</dbReference>
<dbReference type="RefSeq" id="WP_017500657.1">
    <property type="nucleotide sequence ID" value="NZ_LSTR01000057.1"/>
</dbReference>
<keyword evidence="1" id="KW-0732">Signal</keyword>
<dbReference type="CDD" id="cd06587">
    <property type="entry name" value="VOC"/>
    <property type="match status" value="1"/>
</dbReference>
<protein>
    <submittedName>
        <fullName evidence="3">Glyoxalase</fullName>
    </submittedName>
</protein>
<dbReference type="Proteomes" id="UP000077262">
    <property type="component" value="Unassembled WGS sequence"/>
</dbReference>
<feature type="signal peptide" evidence="1">
    <location>
        <begin position="1"/>
        <end position="20"/>
    </location>
</feature>
<reference evidence="3 4" key="1">
    <citation type="submission" date="2016-02" db="EMBL/GenBank/DDBJ databases">
        <authorList>
            <person name="Wen L."/>
            <person name="He K."/>
            <person name="Yang H."/>
        </authorList>
    </citation>
    <scope>NUCLEOTIDE SEQUENCE [LARGE SCALE GENOMIC DNA]</scope>
    <source>
        <strain evidence="3 4">CD09_2</strain>
    </source>
</reference>
<dbReference type="Pfam" id="PF00903">
    <property type="entry name" value="Glyoxalase"/>
    <property type="match status" value="1"/>
</dbReference>
<gene>
    <name evidence="3" type="ORF">AX777_11950</name>
</gene>
<evidence type="ECO:0000259" key="2">
    <source>
        <dbReference type="PROSITE" id="PS51819"/>
    </source>
</evidence>
<dbReference type="InterPro" id="IPR004360">
    <property type="entry name" value="Glyas_Fos-R_dOase_dom"/>
</dbReference>
<evidence type="ECO:0000313" key="3">
    <source>
        <dbReference type="EMBL" id="OAH41386.1"/>
    </source>
</evidence>
<dbReference type="SUPFAM" id="SSF54593">
    <property type="entry name" value="Glyoxalase/Bleomycin resistance protein/Dihydroxybiphenyl dioxygenase"/>
    <property type="match status" value="1"/>
</dbReference>
<dbReference type="OrthoDB" id="9812656at2"/>
<dbReference type="AlphaFoldDB" id="A0A177JKS6"/>
<dbReference type="EMBL" id="LSTR01000057">
    <property type="protein sequence ID" value="OAH41386.1"/>
    <property type="molecule type" value="Genomic_DNA"/>
</dbReference>
<comment type="caution">
    <text evidence="3">The sequence shown here is derived from an EMBL/GenBank/DDBJ whole genome shotgun (WGS) entry which is preliminary data.</text>
</comment>
<feature type="domain" description="VOC" evidence="2">
    <location>
        <begin position="27"/>
        <end position="151"/>
    </location>
</feature>
<evidence type="ECO:0000256" key="1">
    <source>
        <dbReference type="SAM" id="SignalP"/>
    </source>
</evidence>
<dbReference type="InterPro" id="IPR029068">
    <property type="entry name" value="Glyas_Bleomycin-R_OHBP_Dase"/>
</dbReference>
<dbReference type="PROSITE" id="PS51819">
    <property type="entry name" value="VOC"/>
    <property type="match status" value="1"/>
</dbReference>
<feature type="chain" id="PRO_5008065159" evidence="1">
    <location>
        <begin position="21"/>
        <end position="156"/>
    </location>
</feature>
<organism evidence="3 4">
    <name type="scientific">Sphingobium yanoikuyae</name>
    <name type="common">Sphingomonas yanoikuyae</name>
    <dbReference type="NCBI Taxonomy" id="13690"/>
    <lineage>
        <taxon>Bacteria</taxon>
        <taxon>Pseudomonadati</taxon>
        <taxon>Pseudomonadota</taxon>
        <taxon>Alphaproteobacteria</taxon>
        <taxon>Sphingomonadales</taxon>
        <taxon>Sphingomonadaceae</taxon>
        <taxon>Sphingobium</taxon>
    </lineage>
</organism>
<proteinExistence type="predicted"/>
<dbReference type="InterPro" id="IPR037523">
    <property type="entry name" value="VOC_core"/>
</dbReference>
<accession>A0A177JKS6</accession>
<evidence type="ECO:0000313" key="4">
    <source>
        <dbReference type="Proteomes" id="UP000077262"/>
    </source>
</evidence>
<name>A0A177JKS6_SPHYA</name>